<name>A0A8E6BD28_9BACT</name>
<protein>
    <recommendedName>
        <fullName evidence="7">NADH-quinone oxidoreductase subunit A</fullName>
        <ecNumber evidence="7">7.1.1.-</ecNumber>
    </recommendedName>
    <alternativeName>
        <fullName evidence="7">NADH dehydrogenase I subunit A</fullName>
    </alternativeName>
    <alternativeName>
        <fullName evidence="7">NDH-1 subunit A</fullName>
    </alternativeName>
    <alternativeName>
        <fullName evidence="7">NUO1</fullName>
    </alternativeName>
</protein>
<comment type="subcellular location">
    <subcellularLocation>
        <location evidence="7 8">Cell membrane</location>
        <topology evidence="7 8">Multi-pass membrane protein</topology>
    </subcellularLocation>
    <subcellularLocation>
        <location evidence="1">Membrane</location>
        <topology evidence="1">Multi-pass membrane protein</topology>
    </subcellularLocation>
</comment>
<dbReference type="GO" id="GO:0008137">
    <property type="term" value="F:NADH dehydrogenase (ubiquinone) activity"/>
    <property type="evidence" value="ECO:0007669"/>
    <property type="project" value="InterPro"/>
</dbReference>
<proteinExistence type="inferred from homology"/>
<gene>
    <name evidence="7" type="primary">nuoA</name>
    <name evidence="9" type="ORF">KIH39_22210</name>
</gene>
<keyword evidence="4 7" id="KW-0812">Transmembrane</keyword>
<evidence type="ECO:0000313" key="9">
    <source>
        <dbReference type="EMBL" id="QVL34983.1"/>
    </source>
</evidence>
<keyword evidence="3 7" id="KW-0813">Transport</keyword>
<dbReference type="GO" id="GO:0048038">
    <property type="term" value="F:quinone binding"/>
    <property type="evidence" value="ECO:0007669"/>
    <property type="project" value="UniProtKB-KW"/>
</dbReference>
<dbReference type="GO" id="GO:0050136">
    <property type="term" value="F:NADH dehydrogenase (quinone) (non-electrogenic) activity"/>
    <property type="evidence" value="ECO:0007669"/>
    <property type="project" value="UniProtKB-UniRule"/>
</dbReference>
<comment type="similarity">
    <text evidence="2 7 8">Belongs to the complex I subunit 3 family.</text>
</comment>
<comment type="function">
    <text evidence="7">NDH-1 shuttles electrons from NADH, via FMN and iron-sulfur (Fe-S) centers, to quinones in the respiratory chain. The immediate electron acceptor for the enzyme in this species is believed to be ubiquinone. Couples the redox reaction to proton translocation (for every two electrons transferred, four hydrogen ions are translocated across the cytoplasmic membrane), and thus conserves the redox energy in a proton gradient.</text>
</comment>
<evidence type="ECO:0000256" key="1">
    <source>
        <dbReference type="ARBA" id="ARBA00004141"/>
    </source>
</evidence>
<comment type="subunit">
    <text evidence="7">NDH-1 is composed of 14 different subunits. Subunits NuoA, H, J, K, L, M, N constitute the membrane sector of the complex.</text>
</comment>
<evidence type="ECO:0000256" key="6">
    <source>
        <dbReference type="ARBA" id="ARBA00023136"/>
    </source>
</evidence>
<dbReference type="KEGG" id="tsph:KIH39_22210"/>
<dbReference type="GO" id="GO:0030964">
    <property type="term" value="C:NADH dehydrogenase complex"/>
    <property type="evidence" value="ECO:0007669"/>
    <property type="project" value="TreeGrafter"/>
</dbReference>
<reference evidence="9" key="1">
    <citation type="submission" date="2021-05" db="EMBL/GenBank/DDBJ databases">
        <title>Complete genome sequence of the cellulolytic planctomycete Telmatocola sphagniphila SP2T and characterization of the first cellulase from planctomycetes.</title>
        <authorList>
            <person name="Rakitin A.L."/>
            <person name="Beletsky A.V."/>
            <person name="Naumoff D.G."/>
            <person name="Kulichevskaya I.S."/>
            <person name="Mardanov A.V."/>
            <person name="Ravin N.V."/>
            <person name="Dedysh S.N."/>
        </authorList>
    </citation>
    <scope>NUCLEOTIDE SEQUENCE</scope>
    <source>
        <strain evidence="9">SP2T</strain>
    </source>
</reference>
<dbReference type="EC" id="7.1.1.-" evidence="7"/>
<dbReference type="AlphaFoldDB" id="A0A8E6BD28"/>
<dbReference type="InterPro" id="IPR000440">
    <property type="entry name" value="NADH_UbQ/plastoQ_OxRdtase_su3"/>
</dbReference>
<evidence type="ECO:0000256" key="4">
    <source>
        <dbReference type="ARBA" id="ARBA00022692"/>
    </source>
</evidence>
<evidence type="ECO:0000256" key="5">
    <source>
        <dbReference type="ARBA" id="ARBA00022989"/>
    </source>
</evidence>
<dbReference type="InterPro" id="IPR038430">
    <property type="entry name" value="NDAH_ubi_oxred_su3_sf"/>
</dbReference>
<feature type="transmembrane region" description="Helical" evidence="7">
    <location>
        <begin position="125"/>
        <end position="144"/>
    </location>
</feature>
<keyword evidence="5 7" id="KW-1133">Transmembrane helix</keyword>
<keyword evidence="10" id="KW-1185">Reference proteome</keyword>
<evidence type="ECO:0000256" key="7">
    <source>
        <dbReference type="HAMAP-Rule" id="MF_01394"/>
    </source>
</evidence>
<keyword evidence="7" id="KW-0830">Ubiquinone</keyword>
<keyword evidence="7 8" id="KW-0520">NAD</keyword>
<dbReference type="Proteomes" id="UP000676194">
    <property type="component" value="Chromosome"/>
</dbReference>
<evidence type="ECO:0000256" key="3">
    <source>
        <dbReference type="ARBA" id="ARBA00022448"/>
    </source>
</evidence>
<dbReference type="GO" id="GO:0005886">
    <property type="term" value="C:plasma membrane"/>
    <property type="evidence" value="ECO:0007669"/>
    <property type="project" value="UniProtKB-SubCell"/>
</dbReference>
<evidence type="ECO:0000313" key="10">
    <source>
        <dbReference type="Proteomes" id="UP000676194"/>
    </source>
</evidence>
<sequence>MAVPLLAVTDLPVQTTAGLEPAFDLVTYYPLFIFLGFVLLFAFGILVAVYTPFLKPKKDTVVKLMPYESGMDPVGDARMQFDIKFYLIAILFLVFDVELLFLYPWATIAYSDNAAPFWRAEFGRLVFIEILVFLLTLGIAYIYAWRKGVFAWR</sequence>
<dbReference type="InterPro" id="IPR023043">
    <property type="entry name" value="NAD(P)H_OxRDtase_bac/plastid"/>
</dbReference>
<dbReference type="EMBL" id="CP074694">
    <property type="protein sequence ID" value="QVL34983.1"/>
    <property type="molecule type" value="Genomic_DNA"/>
</dbReference>
<accession>A0A8E6BD28</accession>
<dbReference type="PANTHER" id="PTHR11058:SF9">
    <property type="entry name" value="NADH-UBIQUINONE OXIDOREDUCTASE CHAIN 3"/>
    <property type="match status" value="1"/>
</dbReference>
<dbReference type="PANTHER" id="PTHR11058">
    <property type="entry name" value="NADH-UBIQUINONE OXIDOREDUCTASE CHAIN 3"/>
    <property type="match status" value="1"/>
</dbReference>
<feature type="transmembrane region" description="Helical" evidence="7">
    <location>
        <begin position="85"/>
        <end position="105"/>
    </location>
</feature>
<keyword evidence="7" id="KW-1278">Translocase</keyword>
<dbReference type="HAMAP" id="MF_01394">
    <property type="entry name" value="NDH1_NuoA"/>
    <property type="match status" value="1"/>
</dbReference>
<organism evidence="9 10">
    <name type="scientific">Telmatocola sphagniphila</name>
    <dbReference type="NCBI Taxonomy" id="1123043"/>
    <lineage>
        <taxon>Bacteria</taxon>
        <taxon>Pseudomonadati</taxon>
        <taxon>Planctomycetota</taxon>
        <taxon>Planctomycetia</taxon>
        <taxon>Gemmatales</taxon>
        <taxon>Gemmataceae</taxon>
    </lineage>
</organism>
<feature type="transmembrane region" description="Helical" evidence="7">
    <location>
        <begin position="28"/>
        <end position="50"/>
    </location>
</feature>
<dbReference type="Gene3D" id="1.20.58.1610">
    <property type="entry name" value="NADH:ubiquinone/plastoquinone oxidoreductase, chain 3"/>
    <property type="match status" value="1"/>
</dbReference>
<dbReference type="Pfam" id="PF00507">
    <property type="entry name" value="Oxidored_q4"/>
    <property type="match status" value="1"/>
</dbReference>
<keyword evidence="6 7" id="KW-0472">Membrane</keyword>
<evidence type="ECO:0000256" key="2">
    <source>
        <dbReference type="ARBA" id="ARBA00008472"/>
    </source>
</evidence>
<evidence type="ECO:0000256" key="8">
    <source>
        <dbReference type="RuleBase" id="RU003639"/>
    </source>
</evidence>
<keyword evidence="7 8" id="KW-0874">Quinone</keyword>
<comment type="catalytic activity">
    <reaction evidence="7 8">
        <text>a quinone + NADH + 5 H(+)(in) = a quinol + NAD(+) + 4 H(+)(out)</text>
        <dbReference type="Rhea" id="RHEA:57888"/>
        <dbReference type="ChEBI" id="CHEBI:15378"/>
        <dbReference type="ChEBI" id="CHEBI:24646"/>
        <dbReference type="ChEBI" id="CHEBI:57540"/>
        <dbReference type="ChEBI" id="CHEBI:57945"/>
        <dbReference type="ChEBI" id="CHEBI:132124"/>
    </reaction>
</comment>
<keyword evidence="7" id="KW-1003">Cell membrane</keyword>